<dbReference type="InterPro" id="IPR005021">
    <property type="entry name" value="Terminase_largesu-like"/>
</dbReference>
<proteinExistence type="predicted"/>
<dbReference type="KEGG" id="rop:ROP_69740"/>
<sequence length="511" mass="57330">MSNEDRVQKYGKPQYFDGTEPYCPLEWTPPLSPDAPSDGPRARALACKLFKQENGKYLELDDYQIRLIDSILELYPDDYEVEHLRGCLRYRQAIVSIPRRNGKSTLASVLVTYSMLLSVAPNIGVLASTKEQAKEVFDNTKYNFENNEALKKRFKTTNSKGLESRRTDKPAHFKIHAGNGDGLQGITFVGNVPVVVDELHITKTEAYDAAVKGASTCLSAVVIGITTAGTEDSELLKRLYKTGQAAIAGGEDANPRFGFWHWTVAEGTELFDREALLRANPASQTNPPRIDIDQEILEGKANPAGDYAEFRRYRRNEFIHSEDIWLSLDVWAKANGKGIPEHYTGNVVYSIDKTQGWEWATVTAAAKIDDVVYTEMVCRIYQPNLEYLEQVCMYLYSNQRAELFVVNGMALRDLAINLREQHNLPAEYITEAQMVSATSTATSLIGTGRMIHADEPLMKRQLPNTVMKNSGEGVKISITHSTGEIDAVRSMVMAVYQAERMEMQDFKLIVL</sequence>
<dbReference type="PANTHER" id="PTHR41287">
    <property type="match status" value="1"/>
</dbReference>
<dbReference type="InterPro" id="IPR046461">
    <property type="entry name" value="TerL_ATPase"/>
</dbReference>
<dbReference type="Proteomes" id="UP000002212">
    <property type="component" value="Chromosome"/>
</dbReference>
<organism evidence="2 3">
    <name type="scientific">Rhodococcus opacus (strain B4)</name>
    <dbReference type="NCBI Taxonomy" id="632772"/>
    <lineage>
        <taxon>Bacteria</taxon>
        <taxon>Bacillati</taxon>
        <taxon>Actinomycetota</taxon>
        <taxon>Actinomycetes</taxon>
        <taxon>Mycobacteriales</taxon>
        <taxon>Nocardiaceae</taxon>
        <taxon>Rhodococcus</taxon>
    </lineage>
</organism>
<dbReference type="RefSeq" id="WP_015890646.1">
    <property type="nucleotide sequence ID" value="NC_012522.1"/>
</dbReference>
<feature type="domain" description="Terminase large subunit-like ATPase" evidence="1">
    <location>
        <begin position="88"/>
        <end position="241"/>
    </location>
</feature>
<dbReference type="InterPro" id="IPR027417">
    <property type="entry name" value="P-loop_NTPase"/>
</dbReference>
<protein>
    <submittedName>
        <fullName evidence="2">Phage terminase family protein</fullName>
    </submittedName>
</protein>
<evidence type="ECO:0000259" key="1">
    <source>
        <dbReference type="Pfam" id="PF03354"/>
    </source>
</evidence>
<name>C1B4N2_RHOOB</name>
<dbReference type="PANTHER" id="PTHR41287:SF1">
    <property type="entry name" value="PROTEIN YMFN"/>
    <property type="match status" value="1"/>
</dbReference>
<dbReference type="Gene3D" id="3.40.50.300">
    <property type="entry name" value="P-loop containing nucleotide triphosphate hydrolases"/>
    <property type="match status" value="1"/>
</dbReference>
<dbReference type="EMBL" id="AP011115">
    <property type="protein sequence ID" value="BAH55221.1"/>
    <property type="molecule type" value="Genomic_DNA"/>
</dbReference>
<gene>
    <name evidence="2" type="ordered locus">ROP_69740</name>
</gene>
<reference evidence="2 3" key="1">
    <citation type="submission" date="2009-03" db="EMBL/GenBank/DDBJ databases">
        <title>Comparison of the complete genome sequences of Rhodococcus erythropolis PR4 and Rhodococcus opacus B4.</title>
        <authorList>
            <person name="Takarada H."/>
            <person name="Sekine M."/>
            <person name="Hosoyama A."/>
            <person name="Yamada R."/>
            <person name="Fujisawa T."/>
            <person name="Omata S."/>
            <person name="Shimizu A."/>
            <person name="Tsukatani N."/>
            <person name="Tanikawa S."/>
            <person name="Fujita N."/>
            <person name="Harayama S."/>
        </authorList>
    </citation>
    <scope>NUCLEOTIDE SEQUENCE [LARGE SCALE GENOMIC DNA]</scope>
    <source>
        <strain evidence="2 3">B4</strain>
    </source>
</reference>
<dbReference type="OrthoDB" id="4115830at2"/>
<dbReference type="PATRIC" id="fig|632772.20.peg.7276"/>
<dbReference type="AlphaFoldDB" id="C1B4N2"/>
<dbReference type="Pfam" id="PF03354">
    <property type="entry name" value="TerL_ATPase"/>
    <property type="match status" value="1"/>
</dbReference>
<evidence type="ECO:0000313" key="3">
    <source>
        <dbReference type="Proteomes" id="UP000002212"/>
    </source>
</evidence>
<accession>C1B4N2</accession>
<dbReference type="HOGENOM" id="CLU_533034_0_0_11"/>
<dbReference type="STRING" id="632772.ROP_69740"/>
<evidence type="ECO:0000313" key="2">
    <source>
        <dbReference type="EMBL" id="BAH55221.1"/>
    </source>
</evidence>